<dbReference type="Proteomes" id="UP000766609">
    <property type="component" value="Unassembled WGS sequence"/>
</dbReference>
<reference evidence="7 8" key="1">
    <citation type="submission" date="2021-06" db="EMBL/GenBank/DDBJ databases">
        <title>44 bacteria genomes isolated from Dapeng, Shenzhen.</title>
        <authorList>
            <person name="Zheng W."/>
            <person name="Yu S."/>
            <person name="Huang Y."/>
        </authorList>
    </citation>
    <scope>NUCLEOTIDE SEQUENCE [LARGE SCALE GENOMIC DNA]</scope>
    <source>
        <strain evidence="7 8">DP5N14-6</strain>
    </source>
</reference>
<evidence type="ECO:0000256" key="3">
    <source>
        <dbReference type="ARBA" id="ARBA00022793"/>
    </source>
</evidence>
<protein>
    <submittedName>
        <fullName evidence="7">Histidine decarboxylase</fullName>
        <ecNumber evidence="7">4.1.1.22</ecNumber>
    </submittedName>
</protein>
<evidence type="ECO:0000256" key="5">
    <source>
        <dbReference type="ARBA" id="ARBA00023239"/>
    </source>
</evidence>
<comment type="caution">
    <text evidence="7">The sequence shown here is derived from an EMBL/GenBank/DDBJ whole genome shotgun (WGS) entry which is preliminary data.</text>
</comment>
<dbReference type="InterPro" id="IPR002129">
    <property type="entry name" value="PyrdxlP-dep_de-COase"/>
</dbReference>
<sequence length="396" mass="45181">MRIETQAQYEAQTAAEIRLAEFLAEQIRNSVTYFGYPEIPQNNDLAILGVSGLAKLHLNNAGDPSIHGNSKMHTKEFEKEVLAFVADLYELENHWGYITSGGTEGNLYGAYMGRDYFKLQNKEPYFLFSESSHYSIPKNAHLLDIKQRKIKSQESGEMSYNHLKDEISEIHATNSNYGLVINLNIGTTMTGGMDQLSEVQKVFKELGIKQENVFLHADAALMGFIYPFLESKEDLFQNGLSSIAISGHKFPGTIHPCGIFLSSKELQDKTFKNSSWVPYLEVHDTTISGSRNGFLAINFWYIIQKKGIEGFKREAETCIENANYLYEKLKSFNYPDVAFNPNQIIVTFQKPQDAIVKKYQLATQEDKAHVVVMQHINRHKIDEFCAVLRESMENRW</sequence>
<evidence type="ECO:0000313" key="8">
    <source>
        <dbReference type="Proteomes" id="UP000766609"/>
    </source>
</evidence>
<dbReference type="Gene3D" id="3.90.1150.10">
    <property type="entry name" value="Aspartate Aminotransferase, domain 1"/>
    <property type="match status" value="1"/>
</dbReference>
<evidence type="ECO:0000313" key="7">
    <source>
        <dbReference type="EMBL" id="MBY5951630.1"/>
    </source>
</evidence>
<keyword evidence="5 6" id="KW-0456">Lyase</keyword>
<dbReference type="Pfam" id="PF00282">
    <property type="entry name" value="Pyridoxal_deC"/>
    <property type="match status" value="1"/>
</dbReference>
<dbReference type="SUPFAM" id="SSF53383">
    <property type="entry name" value="PLP-dependent transferases"/>
    <property type="match status" value="1"/>
</dbReference>
<dbReference type="Gene3D" id="3.40.640.10">
    <property type="entry name" value="Type I PLP-dependent aspartate aminotransferase-like (Major domain)"/>
    <property type="match status" value="1"/>
</dbReference>
<keyword evidence="8" id="KW-1185">Reference proteome</keyword>
<dbReference type="GO" id="GO:0004398">
    <property type="term" value="F:histidine decarboxylase activity"/>
    <property type="evidence" value="ECO:0007669"/>
    <property type="project" value="UniProtKB-EC"/>
</dbReference>
<keyword evidence="4 6" id="KW-0663">Pyridoxal phosphate</keyword>
<dbReference type="InterPro" id="IPR015421">
    <property type="entry name" value="PyrdxlP-dep_Trfase_major"/>
</dbReference>
<organism evidence="7 8">
    <name type="scientific">Algoriphagus marincola</name>
    <dbReference type="NCBI Taxonomy" id="264027"/>
    <lineage>
        <taxon>Bacteria</taxon>
        <taxon>Pseudomonadati</taxon>
        <taxon>Bacteroidota</taxon>
        <taxon>Cytophagia</taxon>
        <taxon>Cytophagales</taxon>
        <taxon>Cyclobacteriaceae</taxon>
        <taxon>Algoriphagus</taxon>
    </lineage>
</organism>
<dbReference type="InterPro" id="IPR015422">
    <property type="entry name" value="PyrdxlP-dep_Trfase_small"/>
</dbReference>
<comment type="similarity">
    <text evidence="2 6">Belongs to the group II decarboxylase family.</text>
</comment>
<evidence type="ECO:0000256" key="2">
    <source>
        <dbReference type="ARBA" id="ARBA00009533"/>
    </source>
</evidence>
<evidence type="ECO:0000256" key="1">
    <source>
        <dbReference type="ARBA" id="ARBA00001933"/>
    </source>
</evidence>
<name>A0ABS7N5L9_9BACT</name>
<evidence type="ECO:0000256" key="4">
    <source>
        <dbReference type="ARBA" id="ARBA00022898"/>
    </source>
</evidence>
<keyword evidence="3" id="KW-0210">Decarboxylase</keyword>
<accession>A0ABS7N5L9</accession>
<proteinExistence type="inferred from homology"/>
<dbReference type="PANTHER" id="PTHR46101">
    <property type="match status" value="1"/>
</dbReference>
<dbReference type="InterPro" id="IPR051151">
    <property type="entry name" value="Group_II_Decarboxylase"/>
</dbReference>
<dbReference type="EMBL" id="JAHVHP010000002">
    <property type="protein sequence ID" value="MBY5951630.1"/>
    <property type="molecule type" value="Genomic_DNA"/>
</dbReference>
<evidence type="ECO:0000256" key="6">
    <source>
        <dbReference type="RuleBase" id="RU000382"/>
    </source>
</evidence>
<dbReference type="InterPro" id="IPR015424">
    <property type="entry name" value="PyrdxlP-dep_Trfase"/>
</dbReference>
<dbReference type="EC" id="4.1.1.22" evidence="7"/>
<dbReference type="PANTHER" id="PTHR46101:SF2">
    <property type="entry name" value="SERINE DECARBOXYLASE"/>
    <property type="match status" value="1"/>
</dbReference>
<comment type="cofactor">
    <cofactor evidence="1 6">
        <name>pyridoxal 5'-phosphate</name>
        <dbReference type="ChEBI" id="CHEBI:597326"/>
    </cofactor>
</comment>
<dbReference type="NCBIfam" id="NF002748">
    <property type="entry name" value="PRK02769.1"/>
    <property type="match status" value="1"/>
</dbReference>
<gene>
    <name evidence="7" type="ORF">KUV23_11630</name>
</gene>
<dbReference type="RefSeq" id="WP_222584243.1">
    <property type="nucleotide sequence ID" value="NZ_JAHVHP010000002.1"/>
</dbReference>